<sequence>MEFSIPWASLLGGMMLGVSATLLLLFNGKIAGISGIVSKIYKGRKGDTSWRLIFVLGMIFGGVVSAKLLGIQPAEMIVPMPLVLVAGLLVGLGTKLGNGCTSGHGICGMGRLSVRSIAATMTFMAVAMVTSYIMLHVL</sequence>
<feature type="transmembrane region" description="Helical" evidence="9">
    <location>
        <begin position="49"/>
        <end position="70"/>
    </location>
</feature>
<keyword evidence="11" id="KW-1185">Reference proteome</keyword>
<reference evidence="11" key="1">
    <citation type="submission" date="2016-10" db="EMBL/GenBank/DDBJ databases">
        <authorList>
            <person name="Varghese N."/>
            <person name="Submissions S."/>
        </authorList>
    </citation>
    <scope>NUCLEOTIDE SEQUENCE [LARGE SCALE GENOMIC DNA]</scope>
    <source>
        <strain evidence="11">CGMCC 1.7062</strain>
    </source>
</reference>
<keyword evidence="6 9" id="KW-1133">Transmembrane helix</keyword>
<keyword evidence="5 9" id="KW-0812">Transmembrane</keyword>
<evidence type="ECO:0000256" key="9">
    <source>
        <dbReference type="SAM" id="Phobius"/>
    </source>
</evidence>
<feature type="transmembrane region" description="Helical" evidence="9">
    <location>
        <begin position="117"/>
        <end position="135"/>
    </location>
</feature>
<evidence type="ECO:0000256" key="6">
    <source>
        <dbReference type="ARBA" id="ARBA00022989"/>
    </source>
</evidence>
<evidence type="ECO:0000256" key="8">
    <source>
        <dbReference type="ARBA" id="ARBA00035655"/>
    </source>
</evidence>
<evidence type="ECO:0000256" key="2">
    <source>
        <dbReference type="ARBA" id="ARBA00022448"/>
    </source>
</evidence>
<proteinExistence type="inferred from homology"/>
<dbReference type="AlphaFoldDB" id="A0A1H5WR27"/>
<name>A0A1H5WR27_9VIBR</name>
<keyword evidence="7 9" id="KW-0472">Membrane</keyword>
<comment type="subcellular location">
    <subcellularLocation>
        <location evidence="1">Cell inner membrane</location>
        <topology evidence="1">Multi-pass membrane protein</topology>
    </subcellularLocation>
</comment>
<dbReference type="Pfam" id="PF04143">
    <property type="entry name" value="Sulf_transp"/>
    <property type="match status" value="1"/>
</dbReference>
<dbReference type="RefSeq" id="WP_103879790.1">
    <property type="nucleotide sequence ID" value="NZ_FNVG01000006.1"/>
</dbReference>
<evidence type="ECO:0000313" key="11">
    <source>
        <dbReference type="Proteomes" id="UP000236721"/>
    </source>
</evidence>
<dbReference type="Proteomes" id="UP000236721">
    <property type="component" value="Unassembled WGS sequence"/>
</dbReference>
<dbReference type="PANTHER" id="PTHR30574:SF1">
    <property type="entry name" value="SULPHUR TRANSPORT DOMAIN-CONTAINING PROTEIN"/>
    <property type="match status" value="1"/>
</dbReference>
<keyword evidence="2" id="KW-0813">Transport</keyword>
<dbReference type="PANTHER" id="PTHR30574">
    <property type="entry name" value="INNER MEMBRANE PROTEIN YEDE"/>
    <property type="match status" value="1"/>
</dbReference>
<keyword evidence="4" id="KW-0997">Cell inner membrane</keyword>
<dbReference type="OrthoDB" id="9814020at2"/>
<evidence type="ECO:0000256" key="5">
    <source>
        <dbReference type="ARBA" id="ARBA00022692"/>
    </source>
</evidence>
<organism evidence="10 11">
    <name type="scientific">Vibrio hangzhouensis</name>
    <dbReference type="NCBI Taxonomy" id="462991"/>
    <lineage>
        <taxon>Bacteria</taxon>
        <taxon>Pseudomonadati</taxon>
        <taxon>Pseudomonadota</taxon>
        <taxon>Gammaproteobacteria</taxon>
        <taxon>Vibrionales</taxon>
        <taxon>Vibrionaceae</taxon>
        <taxon>Vibrio</taxon>
    </lineage>
</organism>
<keyword evidence="3" id="KW-1003">Cell membrane</keyword>
<protein>
    <submittedName>
        <fullName evidence="10">Uncharacterized protein</fullName>
    </submittedName>
</protein>
<evidence type="ECO:0000313" key="10">
    <source>
        <dbReference type="EMBL" id="SEG01800.1"/>
    </source>
</evidence>
<feature type="transmembrane region" description="Helical" evidence="9">
    <location>
        <begin position="6"/>
        <end position="28"/>
    </location>
</feature>
<accession>A0A1H5WR27</accession>
<gene>
    <name evidence="10" type="ORF">SAMN04488244_10629</name>
</gene>
<evidence type="ECO:0000256" key="4">
    <source>
        <dbReference type="ARBA" id="ARBA00022519"/>
    </source>
</evidence>
<dbReference type="EMBL" id="FNVG01000006">
    <property type="protein sequence ID" value="SEG01800.1"/>
    <property type="molecule type" value="Genomic_DNA"/>
</dbReference>
<evidence type="ECO:0000256" key="3">
    <source>
        <dbReference type="ARBA" id="ARBA00022475"/>
    </source>
</evidence>
<dbReference type="InterPro" id="IPR007272">
    <property type="entry name" value="Sulf_transp_TsuA/YedE"/>
</dbReference>
<evidence type="ECO:0000256" key="7">
    <source>
        <dbReference type="ARBA" id="ARBA00023136"/>
    </source>
</evidence>
<feature type="transmembrane region" description="Helical" evidence="9">
    <location>
        <begin position="76"/>
        <end position="96"/>
    </location>
</feature>
<comment type="similarity">
    <text evidence="8">Belongs to the TsuA/YedE (TC 9.B.102) family.</text>
</comment>
<dbReference type="GO" id="GO:0005886">
    <property type="term" value="C:plasma membrane"/>
    <property type="evidence" value="ECO:0007669"/>
    <property type="project" value="UniProtKB-SubCell"/>
</dbReference>
<evidence type="ECO:0000256" key="1">
    <source>
        <dbReference type="ARBA" id="ARBA00004429"/>
    </source>
</evidence>